<dbReference type="GO" id="GO:0008013">
    <property type="term" value="F:beta-catenin binding"/>
    <property type="evidence" value="ECO:0007669"/>
    <property type="project" value="TreeGrafter"/>
</dbReference>
<comment type="subcellular location">
    <subcellularLocation>
        <location evidence="1">Cell membrane</location>
        <topology evidence="1">Peripheral membrane protein</topology>
    </subcellularLocation>
</comment>
<evidence type="ECO:0000256" key="2">
    <source>
        <dbReference type="ARBA" id="ARBA00007750"/>
    </source>
</evidence>
<dbReference type="GO" id="GO:0005546">
    <property type="term" value="F:phosphatidylinositol-4,5-bisphosphate binding"/>
    <property type="evidence" value="ECO:0007669"/>
    <property type="project" value="TreeGrafter"/>
</dbReference>
<dbReference type="GO" id="GO:0060828">
    <property type="term" value="P:regulation of canonical Wnt signaling pathway"/>
    <property type="evidence" value="ECO:0007669"/>
    <property type="project" value="TreeGrafter"/>
</dbReference>
<dbReference type="PANTHER" id="PTHR22237:SF1">
    <property type="entry name" value="APC MEMBRANE RECRUITMENT PROTEIN 2"/>
    <property type="match status" value="1"/>
</dbReference>
<keyword evidence="5" id="KW-0446">Lipid-binding</keyword>
<gene>
    <name evidence="11" type="ORF">DLA_XVIII01010</name>
</gene>
<sequence length="186" mass="20006">MEVQSEYVEPPVVPQCDPQPTGKINKAAFKLFGKRRTGSGMASFFSFRNKGATNSGNNGNSDNGNSLNGNSSAASVELVRSKTHDGLTSSNNDADGQRGEGLASLEAGPRPNPPLQRPKRLPQLAPESQYPRCPSVVLETNLAAQLEELPTRSNSCRMGSSLLLTYGHHFSAVYAEPKVFPDQEKC</sequence>
<dbReference type="Pfam" id="PF09422">
    <property type="entry name" value="AMER"/>
    <property type="match status" value="1"/>
</dbReference>
<evidence type="ECO:0000256" key="7">
    <source>
        <dbReference type="ARBA" id="ARBA00037665"/>
    </source>
</evidence>
<dbReference type="InterPro" id="IPR019003">
    <property type="entry name" value="AMER"/>
</dbReference>
<evidence type="ECO:0000313" key="11">
    <source>
        <dbReference type="EMBL" id="CBN81843.1"/>
    </source>
</evidence>
<feature type="region of interest" description="Disordered" evidence="10">
    <location>
        <begin position="49"/>
        <end position="128"/>
    </location>
</feature>
<keyword evidence="4" id="KW-0879">Wnt signaling pathway</keyword>
<evidence type="ECO:0000256" key="4">
    <source>
        <dbReference type="ARBA" id="ARBA00022687"/>
    </source>
</evidence>
<comment type="similarity">
    <text evidence="2">Belongs to the Amer family.</text>
</comment>
<dbReference type="EMBL" id="FQ310508">
    <property type="protein sequence ID" value="CBN81843.1"/>
    <property type="molecule type" value="Genomic_DNA"/>
</dbReference>
<reference evidence="11" key="3">
    <citation type="journal article" date="2011" name="Mar. Genomics">
        <title>Comparative analysis of intronless genes in teleost fish genomes: Insights into their evolution and molecular function.</title>
        <authorList>
            <person name="Tine M."/>
            <person name="Kuhl H."/>
            <person name="Beck A."/>
            <person name="Bargelloni L."/>
            <person name="Reinhardt R."/>
        </authorList>
    </citation>
    <scope>NUCLEOTIDE SEQUENCE</scope>
</reference>
<evidence type="ECO:0000256" key="3">
    <source>
        <dbReference type="ARBA" id="ARBA00022475"/>
    </source>
</evidence>
<proteinExistence type="inferred from homology"/>
<feature type="region of interest" description="Disordered" evidence="10">
    <location>
        <begin position="1"/>
        <end position="22"/>
    </location>
</feature>
<protein>
    <recommendedName>
        <fullName evidence="8">APC membrane recruitment protein 2</fullName>
    </recommendedName>
    <alternativeName>
        <fullName evidence="9">Protein FAM123A</fullName>
    </alternativeName>
</protein>
<comment type="function">
    <text evidence="7">Negative regulator of the canonical Wnt signaling pathway involved in neuroectodermal patterning. Acts by specifically binding phosphatidylinositol 4,5-bisphosphate (PtdIns(4,5)P2), translocating to the cell membrane and interacting with key regulators of the canonical Wnt signaling pathway, such as components of the beta-catenin destruction complex.</text>
</comment>
<evidence type="ECO:0000256" key="1">
    <source>
        <dbReference type="ARBA" id="ARBA00004202"/>
    </source>
</evidence>
<evidence type="ECO:0000256" key="10">
    <source>
        <dbReference type="SAM" id="MobiDB-lite"/>
    </source>
</evidence>
<dbReference type="GO" id="GO:0005886">
    <property type="term" value="C:plasma membrane"/>
    <property type="evidence" value="ECO:0007669"/>
    <property type="project" value="UniProtKB-SubCell"/>
</dbReference>
<reference evidence="11" key="1">
    <citation type="journal article" date="2011" name="Comp. Biochem. Physiol. Part D Genomics Proteomics">
        <title>Analysis of single nucleotide polymorphisms in three chromosomes of European sea bass Dicentrarchus labrax.</title>
        <authorList>
            <person name="Kuhl H."/>
            <person name="Tine M."/>
            <person name="Hecht J."/>
            <person name="Knaust F."/>
            <person name="Reinhardt R."/>
        </authorList>
    </citation>
    <scope>NUCLEOTIDE SEQUENCE</scope>
</reference>
<name>E6ZIF9_DICLA</name>
<evidence type="ECO:0000256" key="8">
    <source>
        <dbReference type="ARBA" id="ARBA00039511"/>
    </source>
</evidence>
<dbReference type="AlphaFoldDB" id="E6ZIF9"/>
<evidence type="ECO:0000256" key="9">
    <source>
        <dbReference type="ARBA" id="ARBA00042108"/>
    </source>
</evidence>
<keyword evidence="3" id="KW-1003">Cell membrane</keyword>
<evidence type="ECO:0000256" key="5">
    <source>
        <dbReference type="ARBA" id="ARBA00023121"/>
    </source>
</evidence>
<evidence type="ECO:0000256" key="6">
    <source>
        <dbReference type="ARBA" id="ARBA00023136"/>
    </source>
</evidence>
<keyword evidence="6" id="KW-0472">Membrane</keyword>
<dbReference type="PANTHER" id="PTHR22237">
    <property type="entry name" value="APC MEMBRANE RECRUITMENT PROTEIN 2-RELATED"/>
    <property type="match status" value="1"/>
</dbReference>
<feature type="compositionally biased region" description="Low complexity" evidence="10">
    <location>
        <begin position="49"/>
        <end position="75"/>
    </location>
</feature>
<reference evidence="11" key="2">
    <citation type="journal article" date="2011" name="Genomics">
        <title>Directed sequencing and annotation of three Dicentrarchus labrax L. chromosomes by applying Sanger- and pyrosequencing technologies on pooled DNA of comparatively mapped BAC clones.</title>
        <authorList>
            <person name="Kuhl H."/>
            <person name="Tine M."/>
            <person name="Beck A."/>
            <person name="Timmermann B."/>
            <person name="Kodira C."/>
            <person name="Reinhardt R."/>
        </authorList>
    </citation>
    <scope>NUCLEOTIDE SEQUENCE</scope>
</reference>
<organism evidence="11">
    <name type="scientific">Dicentrarchus labrax</name>
    <name type="common">European seabass</name>
    <name type="synonym">Morone labrax</name>
    <dbReference type="NCBI Taxonomy" id="13489"/>
    <lineage>
        <taxon>Eukaryota</taxon>
        <taxon>Metazoa</taxon>
        <taxon>Chordata</taxon>
        <taxon>Craniata</taxon>
        <taxon>Vertebrata</taxon>
        <taxon>Euteleostomi</taxon>
        <taxon>Actinopterygii</taxon>
        <taxon>Neopterygii</taxon>
        <taxon>Teleostei</taxon>
        <taxon>Neoteleostei</taxon>
        <taxon>Acanthomorphata</taxon>
        <taxon>Eupercaria</taxon>
        <taxon>Moronidae</taxon>
        <taxon>Dicentrarchus</taxon>
    </lineage>
</organism>
<accession>E6ZIF9</accession>
<dbReference type="GO" id="GO:0016055">
    <property type="term" value="P:Wnt signaling pathway"/>
    <property type="evidence" value="ECO:0007669"/>
    <property type="project" value="UniProtKB-KW"/>
</dbReference>